<dbReference type="PANTHER" id="PTHR40094">
    <property type="entry name" value="ALPHA-2-MACROGLOBULIN HOMOLOG"/>
    <property type="match status" value="1"/>
</dbReference>
<comment type="similarity">
    <text evidence="1">Belongs to the protease inhibitor I39 (alpha-2-macroglobulin) family. Bacterial alpha-2-macroglobulin subfamily.</text>
</comment>
<dbReference type="InterPro" id="IPR008930">
    <property type="entry name" value="Terpenoid_cyclase/PrenylTrfase"/>
</dbReference>
<dbReference type="PANTHER" id="PTHR40094:SF1">
    <property type="entry name" value="UBIQUITIN DOMAIN-CONTAINING PROTEIN"/>
    <property type="match status" value="1"/>
</dbReference>
<evidence type="ECO:0000256" key="1">
    <source>
        <dbReference type="ARBA" id="ARBA00010556"/>
    </source>
</evidence>
<dbReference type="GO" id="GO:0004866">
    <property type="term" value="F:endopeptidase inhibitor activity"/>
    <property type="evidence" value="ECO:0007669"/>
    <property type="project" value="InterPro"/>
</dbReference>
<dbReference type="InterPro" id="IPR001599">
    <property type="entry name" value="Macroglobln_a2"/>
</dbReference>
<dbReference type="Proteomes" id="UP000029614">
    <property type="component" value="Unassembled WGS sequence"/>
</dbReference>
<dbReference type="SUPFAM" id="SSF48239">
    <property type="entry name" value="Terpenoid cyclases/Protein prenyltransferases"/>
    <property type="match status" value="1"/>
</dbReference>
<keyword evidence="4" id="KW-1185">Reference proteome</keyword>
<evidence type="ECO:0000259" key="2">
    <source>
        <dbReference type="SMART" id="SM01360"/>
    </source>
</evidence>
<sequence>MKRIISIFIFTLILSNITYAQSYSSLWKQVDIAMEKDFPKTQIKKLEEIAIKAKKEKSYGNLLAAELFLTGTKIKLSPDSLEKELARIKSFALQAEKSDKVLAAIYYCAIGKIEQNNITRSDEDNKALAKVYFDKAMAYKDLLGREKLENFIPFIKKGADDNIFNNDLLHVVGFEAEAYHELEKYYLAHNNRSAACYAAFKALEKDEDIVEDVDSLLTKYGDLDIAGELAKVKYENFSNETTDKERFDFVQNALKKYASWKGINYFRAVLHNLQSSKIETNDIPINTYTRPQGQYVKISLRNVCDLKIDIIKTTLTGETYNTDIDKKNMEYYAKKIVPKSAITIKRHYTILRPAYENFEDSVLFPKLSPGVYIVRIYSPSAKISAKEELLYVSNLVLLAEKQANNKYRYVVVDAVSGQPVEGAKIKLFGDVYEKRSTPKITLLTDKKGEAFYITNKKAACGYTYVSTSTDKGFCKAWVLPSFYYSKSNSAGNKYLLMTDRTIYCPGQIVHTSIVAYSDSLEGLKRKVIPNHKFSLSLRDANYREISKKEVITDEFGTAATDFILPVKGLTGCFYISVDGNRTYETTIRVEEYKRPTFKVGFEDYEEKYAPGDTITLKGYAKTYAGVSLQGAKVSYKVLRKKAIWWYWGNSDNEAQVLSRGKVTTDTNGCFEVKVPFILPKNVMDKIVRGMRVDANYYTFEVRATVTDQTGESQEVEQSLSISTKATAFTCDIPKQVVDTYALSFKLNYLNAAGKRVESMAKYIIIPRGSKKQKSGYVGNYITIKTNETVRVKGLSSGIYRLHAICGADTLNKDFVVFSLKDKRPVEDTHDWFYVSDSSFPHDGSPVYVQVGSTDKEVHVIYSIFAGNKLIEQGYFDQSNANNTRAFTYKPEYENGLFLHYIWVKDAKVYEHSATIMCPIPDKTLTLKWKTFRNKLTPGHKEEWILSVTRPDGTPANAQLMATLYDKSLDQILDNSWHELPKISLTMPYVNWFSSDYNTSYIIANKRVATINVPKISLAAFNQKYLSAFERSYPDIFMCEKLSLESVYDEVAPVGRSRGTVKFTAPVIKKEIKGFTDTNVAEKDSNGKAPVLFRKNLNETTFFYPQLVTDKNGNVSIHFTLPESLTTWRFMGFAHDKEMNNGLLTDEVVVSKSLMIQPNLPRFLRVGDKAIISARIVKRVEKALQTKAVLSLIDPVTGQAIYTASRQVSIKADNTTSVSFEINDDAIERFSKKKLANYTLLIVRITVEADGFSDGEQQYLPVLPNKEYVINTYPITMIGNNIEQVELDKLYPKKKLSDAKLTIEYTNNPSWLMIEALPYMSKVYSDDAISLMTAYYVNALGKHIIMQSPKIKQTIDLWKQEIDKDKALTSNLEKNETLKKLVLNETPWVLNAEEESEQKQMLVNFFDENALQHKQQSYIAQLYKLQNKDGSFSWFAGMKGSIYMTVYIVKELIRLQILMGKEAFTNQETALLLKNAFAYLDREVGKEVKEMQRTDKKDHKLFFISDDLCDYIYASALAKRPITSNITYLLNRLSKKSTNLTVYGKANIAIIFSMYGRIQKANEYLQSIKEYTVYTKDMGRYFDSKNAYYSWRNYKIPTEVAAIEALKRLSPNDSYIQEMQRWLLQEKRTQMWNTPINTINAIWAFMSNGKWNMEDNVSAMFKLDGKVLNKPKEIAGKGYVKVTVPISSCPKSLRIEKQNKGISFGGVYAQFSQEVVDIKERSMGMTIQREILDEHNNILQTKSLKVGDKIRVRLTITASRDFDFVQIIDKRAACLAAINQLSSYYGMCYVTPNNNSTNYYFNKLTKGKHIVETDYYIDRKGSYNTGICTIQSAYSPEYCGNSPIIKFDINR</sequence>
<dbReference type="EMBL" id="JRNU01000040">
    <property type="protein sequence ID" value="KGF51333.1"/>
    <property type="molecule type" value="Genomic_DNA"/>
</dbReference>
<evidence type="ECO:0000313" key="4">
    <source>
        <dbReference type="Proteomes" id="UP000029614"/>
    </source>
</evidence>
<dbReference type="Pfam" id="PF17973">
    <property type="entry name" value="bMG10"/>
    <property type="match status" value="1"/>
</dbReference>
<dbReference type="Gene3D" id="1.50.10.20">
    <property type="match status" value="1"/>
</dbReference>
<gene>
    <name evidence="3" type="ORF">HMPREF9302_07700</name>
</gene>
<dbReference type="OrthoDB" id="9767116at2"/>
<dbReference type="Pfam" id="PF01835">
    <property type="entry name" value="MG2"/>
    <property type="match status" value="1"/>
</dbReference>
<name>A0A096AW97_9BACT</name>
<dbReference type="Pfam" id="PF00207">
    <property type="entry name" value="A2M"/>
    <property type="match status" value="1"/>
</dbReference>
<dbReference type="Gene3D" id="2.60.40.1930">
    <property type="match status" value="1"/>
</dbReference>
<dbReference type="SMART" id="SM01360">
    <property type="entry name" value="A2M"/>
    <property type="match status" value="1"/>
</dbReference>
<comment type="caution">
    <text evidence="3">The sequence shown here is derived from an EMBL/GenBank/DDBJ whole genome shotgun (WGS) entry which is preliminary data.</text>
</comment>
<dbReference type="InterPro" id="IPR002890">
    <property type="entry name" value="MG2"/>
</dbReference>
<feature type="domain" description="Alpha-2-macroglobulin" evidence="2">
    <location>
        <begin position="1100"/>
        <end position="1189"/>
    </location>
</feature>
<evidence type="ECO:0000313" key="3">
    <source>
        <dbReference type="EMBL" id="KGF51333.1"/>
    </source>
</evidence>
<dbReference type="InterPro" id="IPR051802">
    <property type="entry name" value="YfhM-like"/>
</dbReference>
<dbReference type="InterPro" id="IPR041246">
    <property type="entry name" value="Bact_MG10"/>
</dbReference>
<protein>
    <submittedName>
        <fullName evidence="3">Alpha-2-macroglobulin</fullName>
    </submittedName>
</protein>
<dbReference type="RefSeq" id="WP_036856299.1">
    <property type="nucleotide sequence ID" value="NZ_JRNU01000040.1"/>
</dbReference>
<reference evidence="3 4" key="1">
    <citation type="submission" date="2014-07" db="EMBL/GenBank/DDBJ databases">
        <authorList>
            <person name="McCorrison J."/>
            <person name="Sanka R."/>
            <person name="Torralba M."/>
            <person name="Gillis M."/>
            <person name="Haft D.H."/>
            <person name="Methe B."/>
            <person name="Sutton G."/>
            <person name="Nelson K.E."/>
        </authorList>
    </citation>
    <scope>NUCLEOTIDE SEQUENCE [LARGE SCALE GENOMIC DNA]</scope>
    <source>
        <strain evidence="3 4">DNF00058</strain>
    </source>
</reference>
<organism evidence="3 4">
    <name type="scientific">Prevotella amnii DNF00058</name>
    <dbReference type="NCBI Taxonomy" id="1401066"/>
    <lineage>
        <taxon>Bacteria</taxon>
        <taxon>Pseudomonadati</taxon>
        <taxon>Bacteroidota</taxon>
        <taxon>Bacteroidia</taxon>
        <taxon>Bacteroidales</taxon>
        <taxon>Prevotellaceae</taxon>
        <taxon>Prevotella</taxon>
    </lineage>
</organism>
<proteinExistence type="inferred from homology"/>
<accession>A0A096AW97</accession>